<accession>A0ABX7NRH9</accession>
<feature type="transmembrane region" description="Helical" evidence="1">
    <location>
        <begin position="301"/>
        <end position="321"/>
    </location>
</feature>
<feature type="transmembrane region" description="Helical" evidence="1">
    <location>
        <begin position="209"/>
        <end position="232"/>
    </location>
</feature>
<organism evidence="2 3">
    <name type="scientific">Pyxidicoccus parkwayensis</name>
    <dbReference type="NCBI Taxonomy" id="2813578"/>
    <lineage>
        <taxon>Bacteria</taxon>
        <taxon>Pseudomonadati</taxon>
        <taxon>Myxococcota</taxon>
        <taxon>Myxococcia</taxon>
        <taxon>Myxococcales</taxon>
        <taxon>Cystobacterineae</taxon>
        <taxon>Myxococcaceae</taxon>
        <taxon>Pyxidicoccus</taxon>
    </lineage>
</organism>
<evidence type="ECO:0000313" key="3">
    <source>
        <dbReference type="Proteomes" id="UP000662747"/>
    </source>
</evidence>
<sequence>MGTVDSSPNCPRCHAPRAPGPECPRCGVIYAKADARAARDAVAKEPAAPAPAAVLAPEEPPLIDPAWLVRPGELRSDVLPEATPDVNADAEDAAWELKLHTWVIPIVLVVSYLLTAGSLGFIVRLFTMPLHELGHAVTGWLCGYVSVPTLWVTYNFGRSYFLAALAAGGLGFWCWWARKHQRWGQVAAAGGLLFTQLIGTLFLSEPTALMLITFNGDGGMMMMGAALMATMYARPGSYVHEHGLRWGFVVIGGTSFMDGLLTWWRARRDFAEIPFGQMEGVGLSDPSHLVDEYGWTEAGLIRRYLTVGVMCLVFLAVLYAVKLVQGRRRLRQATEPNGQVKPA</sequence>
<evidence type="ECO:0000256" key="1">
    <source>
        <dbReference type="SAM" id="Phobius"/>
    </source>
</evidence>
<keyword evidence="1" id="KW-0472">Membrane</keyword>
<gene>
    <name evidence="2" type="ORF">JY651_25860</name>
</gene>
<protein>
    <recommendedName>
        <fullName evidence="4">Zinc ribbon domain-containing protein</fullName>
    </recommendedName>
</protein>
<feature type="transmembrane region" description="Helical" evidence="1">
    <location>
        <begin position="183"/>
        <end position="203"/>
    </location>
</feature>
<evidence type="ECO:0000313" key="2">
    <source>
        <dbReference type="EMBL" id="QSQ18788.1"/>
    </source>
</evidence>
<proteinExistence type="predicted"/>
<reference evidence="2 3" key="1">
    <citation type="submission" date="2021-02" db="EMBL/GenBank/DDBJ databases">
        <title>De Novo genome assembly of isolated myxobacteria.</title>
        <authorList>
            <person name="Stevens D.C."/>
        </authorList>
    </citation>
    <scope>NUCLEOTIDE SEQUENCE [LARGE SCALE GENOMIC DNA]</scope>
    <source>
        <strain evidence="3">SCPEA02</strain>
    </source>
</reference>
<feature type="transmembrane region" description="Helical" evidence="1">
    <location>
        <begin position="160"/>
        <end position="176"/>
    </location>
</feature>
<evidence type="ECO:0008006" key="4">
    <source>
        <dbReference type="Google" id="ProtNLM"/>
    </source>
</evidence>
<name>A0ABX7NRH9_9BACT</name>
<feature type="transmembrane region" description="Helical" evidence="1">
    <location>
        <begin position="133"/>
        <end position="154"/>
    </location>
</feature>
<keyword evidence="3" id="KW-1185">Reference proteome</keyword>
<feature type="transmembrane region" description="Helical" evidence="1">
    <location>
        <begin position="244"/>
        <end position="264"/>
    </location>
</feature>
<dbReference type="Proteomes" id="UP000662747">
    <property type="component" value="Chromosome"/>
</dbReference>
<feature type="transmembrane region" description="Helical" evidence="1">
    <location>
        <begin position="102"/>
        <end position="126"/>
    </location>
</feature>
<keyword evidence="1" id="KW-0812">Transmembrane</keyword>
<dbReference type="RefSeq" id="WP_206720376.1">
    <property type="nucleotide sequence ID" value="NZ_CP071090.1"/>
</dbReference>
<dbReference type="EMBL" id="CP071090">
    <property type="protein sequence ID" value="QSQ18788.1"/>
    <property type="molecule type" value="Genomic_DNA"/>
</dbReference>
<keyword evidence="1" id="KW-1133">Transmembrane helix</keyword>